<dbReference type="GO" id="GO:0000976">
    <property type="term" value="F:transcription cis-regulatory region binding"/>
    <property type="evidence" value="ECO:0007669"/>
    <property type="project" value="TreeGrafter"/>
</dbReference>
<dbReference type="EMBL" id="FMJD01000008">
    <property type="protein sequence ID" value="SCM77668.1"/>
    <property type="molecule type" value="Genomic_DNA"/>
</dbReference>
<dbReference type="PROSITE" id="PS00356">
    <property type="entry name" value="HTH_LACI_1"/>
    <property type="match status" value="1"/>
</dbReference>
<dbReference type="PROSITE" id="PS50932">
    <property type="entry name" value="HTH_LACI_2"/>
    <property type="match status" value="1"/>
</dbReference>
<evidence type="ECO:0000256" key="1">
    <source>
        <dbReference type="ARBA" id="ARBA00022491"/>
    </source>
</evidence>
<dbReference type="AlphaFoldDB" id="A0A212LJE4"/>
<protein>
    <submittedName>
        <fullName evidence="6">Transcriptional regulator, LacI family</fullName>
    </submittedName>
</protein>
<dbReference type="SUPFAM" id="SSF47413">
    <property type="entry name" value="lambda repressor-like DNA-binding domains"/>
    <property type="match status" value="1"/>
</dbReference>
<dbReference type="PANTHER" id="PTHR30146">
    <property type="entry name" value="LACI-RELATED TRANSCRIPTIONAL REPRESSOR"/>
    <property type="match status" value="1"/>
</dbReference>
<dbReference type="SUPFAM" id="SSF53822">
    <property type="entry name" value="Periplasmic binding protein-like I"/>
    <property type="match status" value="1"/>
</dbReference>
<dbReference type="Gene3D" id="1.10.260.40">
    <property type="entry name" value="lambda repressor-like DNA-binding domains"/>
    <property type="match status" value="1"/>
</dbReference>
<dbReference type="PANTHER" id="PTHR30146:SF148">
    <property type="entry name" value="HTH-TYPE TRANSCRIPTIONAL REPRESSOR PURR-RELATED"/>
    <property type="match status" value="1"/>
</dbReference>
<name>A0A212LJE4_9HYPH</name>
<dbReference type="SMART" id="SM00354">
    <property type="entry name" value="HTH_LACI"/>
    <property type="match status" value="1"/>
</dbReference>
<keyword evidence="2" id="KW-0805">Transcription regulation</keyword>
<evidence type="ECO:0000256" key="3">
    <source>
        <dbReference type="ARBA" id="ARBA00023125"/>
    </source>
</evidence>
<dbReference type="InterPro" id="IPR046335">
    <property type="entry name" value="LacI/GalR-like_sensor"/>
</dbReference>
<evidence type="ECO:0000259" key="5">
    <source>
        <dbReference type="PROSITE" id="PS50932"/>
    </source>
</evidence>
<evidence type="ECO:0000256" key="2">
    <source>
        <dbReference type="ARBA" id="ARBA00023015"/>
    </source>
</evidence>
<dbReference type="CDD" id="cd01392">
    <property type="entry name" value="HTH_LacI"/>
    <property type="match status" value="1"/>
</dbReference>
<dbReference type="InterPro" id="IPR028082">
    <property type="entry name" value="Peripla_BP_I"/>
</dbReference>
<accession>A0A212LJE4</accession>
<dbReference type="Gene3D" id="3.40.50.2300">
    <property type="match status" value="2"/>
</dbReference>
<keyword evidence="4" id="KW-0804">Transcription</keyword>
<proteinExistence type="predicted"/>
<reference evidence="6" key="1">
    <citation type="submission" date="2016-08" db="EMBL/GenBank/DDBJ databases">
        <authorList>
            <person name="Seilhamer J.J."/>
        </authorList>
    </citation>
    <scope>NUCLEOTIDE SEQUENCE</scope>
    <source>
        <strain evidence="6">86</strain>
    </source>
</reference>
<dbReference type="CDD" id="cd06267">
    <property type="entry name" value="PBP1_LacI_sugar_binding-like"/>
    <property type="match status" value="1"/>
</dbReference>
<keyword evidence="3" id="KW-0238">DNA-binding</keyword>
<dbReference type="Pfam" id="PF13377">
    <property type="entry name" value="Peripla_BP_3"/>
    <property type="match status" value="1"/>
</dbReference>
<dbReference type="InterPro" id="IPR010982">
    <property type="entry name" value="Lambda_DNA-bd_dom_sf"/>
</dbReference>
<gene>
    <name evidence="6" type="ORF">KL86PLE_41473</name>
</gene>
<dbReference type="InterPro" id="IPR000843">
    <property type="entry name" value="HTH_LacI"/>
</dbReference>
<dbReference type="RefSeq" id="WP_288197498.1">
    <property type="nucleotide sequence ID" value="NZ_LT608334.1"/>
</dbReference>
<organism evidence="6">
    <name type="scientific">uncultured Pleomorphomonas sp</name>
    <dbReference type="NCBI Taxonomy" id="442121"/>
    <lineage>
        <taxon>Bacteria</taxon>
        <taxon>Pseudomonadati</taxon>
        <taxon>Pseudomonadota</taxon>
        <taxon>Alphaproteobacteria</taxon>
        <taxon>Hyphomicrobiales</taxon>
        <taxon>Pleomorphomonadaceae</taxon>
        <taxon>Pleomorphomonas</taxon>
        <taxon>environmental samples</taxon>
    </lineage>
</organism>
<dbReference type="GO" id="GO:0003700">
    <property type="term" value="F:DNA-binding transcription factor activity"/>
    <property type="evidence" value="ECO:0007669"/>
    <property type="project" value="TreeGrafter"/>
</dbReference>
<feature type="domain" description="HTH lacI-type" evidence="5">
    <location>
        <begin position="11"/>
        <end position="65"/>
    </location>
</feature>
<sequence length="362" mass="38457">MDRKTSPPRPVTVADVARRAEVSKATAARVLGGYGPVSEEVKLRVQAAAKALDYRPNELARSVSTGKSGTIGIVVGDIENAFFGIAVRSISDTAHRHGFNVILANSGEEVEAEKAALKVLVGKRVDGLIVTPADNRTIAHLRDIVRSRRPLVLFDRPIEGLAADVVATDDRDAAFAATMRLVAAGHRRLAYVTALNAEPPVFTGMEQLYTSSVKARVDGFLAACRAAGIDGPERGICLAGSAQAGQQRASIERLLSGETPPTAILASDSLVAFEIFKAARTLGRGIPDDLSLVSFYDAEWTSVTTPPISVIDQPVYDMGTQAAELLIARINGASPPARHCVLPTRFIERGSIGAPRRMMAAI</sequence>
<dbReference type="Pfam" id="PF00356">
    <property type="entry name" value="LacI"/>
    <property type="match status" value="1"/>
</dbReference>
<keyword evidence="1" id="KW-0678">Repressor</keyword>
<evidence type="ECO:0000256" key="4">
    <source>
        <dbReference type="ARBA" id="ARBA00023163"/>
    </source>
</evidence>
<evidence type="ECO:0000313" key="6">
    <source>
        <dbReference type="EMBL" id="SCM77668.1"/>
    </source>
</evidence>